<accession>A0A090QH32</accession>
<keyword evidence="1 2" id="KW-0732">Signal</keyword>
<evidence type="ECO:0000256" key="1">
    <source>
        <dbReference type="ARBA" id="ARBA00022729"/>
    </source>
</evidence>
<dbReference type="InterPro" id="IPR011250">
    <property type="entry name" value="OMP/PagP_B-barrel"/>
</dbReference>
<evidence type="ECO:0000313" key="4">
    <source>
        <dbReference type="EMBL" id="GAL02251.1"/>
    </source>
</evidence>
<sequence length="190" mass="21222">MKKYAVVSTVIISALSATPALANNADWFVGGGIGYQNDAVKQDFGIADSSKNAEDMTYQLRGGVILNDQHRIMGTYSYFNDDVNGLMGERELTQNMFLASYDYLIPVHQNINLFAGVSAGFADNTFKHKASGTKVDSTDFVWGGQVGAQYKIDQNWSTDLTYRLLDQDYDKLGTEVDYTQQVVWSVDYRF</sequence>
<reference evidence="5 7" key="2">
    <citation type="submission" date="2015-05" db="EMBL/GenBank/DDBJ databases">
        <title>Photobacterium galathea sp. nov.</title>
        <authorList>
            <person name="Machado H."/>
            <person name="Gram L."/>
        </authorList>
    </citation>
    <scope>NUCLEOTIDE SEQUENCE [LARGE SCALE GENOMIC DNA]</scope>
    <source>
        <strain evidence="5 7">DSM 25995</strain>
    </source>
</reference>
<feature type="signal peptide" evidence="2">
    <location>
        <begin position="1"/>
        <end position="22"/>
    </location>
</feature>
<dbReference type="eggNOG" id="COG3637">
    <property type="taxonomic scope" value="Bacteria"/>
</dbReference>
<evidence type="ECO:0000313" key="7">
    <source>
        <dbReference type="Proteomes" id="UP000036426"/>
    </source>
</evidence>
<evidence type="ECO:0000313" key="6">
    <source>
        <dbReference type="Proteomes" id="UP000029227"/>
    </source>
</evidence>
<protein>
    <submittedName>
        <fullName evidence="4">Outer membrane protein H1</fullName>
    </submittedName>
</protein>
<proteinExistence type="predicted"/>
<organism evidence="4 6">
    <name type="scientific">Photobacterium aphoticum</name>
    <dbReference type="NCBI Taxonomy" id="754436"/>
    <lineage>
        <taxon>Bacteria</taxon>
        <taxon>Pseudomonadati</taxon>
        <taxon>Pseudomonadota</taxon>
        <taxon>Gammaproteobacteria</taxon>
        <taxon>Vibrionales</taxon>
        <taxon>Vibrionaceae</taxon>
        <taxon>Photobacterium</taxon>
    </lineage>
</organism>
<feature type="chain" id="PRO_5007382610" evidence="2">
    <location>
        <begin position="23"/>
        <end position="190"/>
    </location>
</feature>
<dbReference type="EMBL" id="BBMN01000001">
    <property type="protein sequence ID" value="GAL02251.1"/>
    <property type="molecule type" value="Genomic_DNA"/>
</dbReference>
<dbReference type="InterPro" id="IPR027385">
    <property type="entry name" value="Beta-barrel_OMP"/>
</dbReference>
<feature type="domain" description="Outer membrane protein beta-barrel" evidence="3">
    <location>
        <begin position="12"/>
        <end position="190"/>
    </location>
</feature>
<evidence type="ECO:0000313" key="5">
    <source>
        <dbReference type="EMBL" id="KLV01181.1"/>
    </source>
</evidence>
<dbReference type="OrthoDB" id="6384953at2"/>
<dbReference type="SUPFAM" id="SSF56925">
    <property type="entry name" value="OMPA-like"/>
    <property type="match status" value="1"/>
</dbReference>
<dbReference type="Proteomes" id="UP000029227">
    <property type="component" value="Unassembled WGS sequence"/>
</dbReference>
<keyword evidence="7" id="KW-1185">Reference proteome</keyword>
<dbReference type="Pfam" id="PF13505">
    <property type="entry name" value="OMP_b-brl"/>
    <property type="match status" value="1"/>
</dbReference>
<dbReference type="EMBL" id="LDOV01000016">
    <property type="protein sequence ID" value="KLV01181.1"/>
    <property type="molecule type" value="Genomic_DNA"/>
</dbReference>
<name>A0A090QH32_9GAMM</name>
<dbReference type="STRING" id="754436.JCM19237_5144"/>
<dbReference type="Proteomes" id="UP000036426">
    <property type="component" value="Unassembled WGS sequence"/>
</dbReference>
<reference evidence="4 6" key="1">
    <citation type="journal article" date="2014" name="Genome Announc.">
        <title>Draft Genome Sequences of Two Vibrionaceae Species, Vibrio ponticus C121 and Photobacterium aphoticum C119, Isolated as Coral Reef Microbiota.</title>
        <authorList>
            <person name="Al-saari N."/>
            <person name="Meirelles P.M."/>
            <person name="Mino S."/>
            <person name="Suda W."/>
            <person name="Oshima K."/>
            <person name="Hattori M."/>
            <person name="Ohkuma M."/>
            <person name="Thompson F.L."/>
            <person name="Gomez-Gil B."/>
            <person name="Sawabe T."/>
            <person name="Sawabe T."/>
        </authorList>
    </citation>
    <scope>NUCLEOTIDE SEQUENCE [LARGE SCALE GENOMIC DNA]</scope>
    <source>
        <strain evidence="4 6">JCM 19237</strain>
    </source>
</reference>
<dbReference type="AlphaFoldDB" id="A0A090QH32"/>
<dbReference type="PATRIC" id="fig|754436.4.peg.1807"/>
<comment type="caution">
    <text evidence="4">The sequence shown here is derived from an EMBL/GenBank/DDBJ whole genome shotgun (WGS) entry which is preliminary data.</text>
</comment>
<gene>
    <name evidence="5" type="ORF">ABT58_08565</name>
    <name evidence="4" type="ORF">JCM19237_5144</name>
</gene>
<evidence type="ECO:0000259" key="3">
    <source>
        <dbReference type="Pfam" id="PF13505"/>
    </source>
</evidence>
<dbReference type="RefSeq" id="WP_047873974.1">
    <property type="nucleotide sequence ID" value="NZ_BMYC01000009.1"/>
</dbReference>
<evidence type="ECO:0000256" key="2">
    <source>
        <dbReference type="SAM" id="SignalP"/>
    </source>
</evidence>
<dbReference type="Gene3D" id="2.40.160.20">
    <property type="match status" value="1"/>
</dbReference>